<protein>
    <submittedName>
        <fullName evidence="1">Uncharacterized protein</fullName>
    </submittedName>
</protein>
<dbReference type="RefSeq" id="WP_067516947.1">
    <property type="nucleotide sequence ID" value="NZ_JABELX010000010.1"/>
</dbReference>
<gene>
    <name evidence="1" type="ORF">HLB23_26020</name>
</gene>
<sequence>MANPVCSFCESALDHCHGTLVVHADRSVECTDPDCFDFAHVRHTFVVDCGDVAGGCRCLAEESGGDEATSLTG</sequence>
<comment type="caution">
    <text evidence="1">The sequence shown here is derived from an EMBL/GenBank/DDBJ whole genome shotgun (WGS) entry which is preliminary data.</text>
</comment>
<name>A0A849C3P2_9NOCA</name>
<proteinExistence type="predicted"/>
<dbReference type="Proteomes" id="UP000586827">
    <property type="component" value="Unassembled WGS sequence"/>
</dbReference>
<accession>A0A849C3P2</accession>
<reference evidence="1 2" key="1">
    <citation type="submission" date="2020-05" db="EMBL/GenBank/DDBJ databases">
        <title>MicrobeNet Type strains.</title>
        <authorList>
            <person name="Nicholson A.C."/>
        </authorList>
    </citation>
    <scope>NUCLEOTIDE SEQUENCE [LARGE SCALE GENOMIC DNA]</scope>
    <source>
        <strain evidence="1 2">JCM 3224</strain>
    </source>
</reference>
<organism evidence="1 2">
    <name type="scientific">Nocardia uniformis</name>
    <dbReference type="NCBI Taxonomy" id="53432"/>
    <lineage>
        <taxon>Bacteria</taxon>
        <taxon>Bacillati</taxon>
        <taxon>Actinomycetota</taxon>
        <taxon>Actinomycetes</taxon>
        <taxon>Mycobacteriales</taxon>
        <taxon>Nocardiaceae</taxon>
        <taxon>Nocardia</taxon>
    </lineage>
</organism>
<dbReference type="AlphaFoldDB" id="A0A849C3P2"/>
<evidence type="ECO:0000313" key="2">
    <source>
        <dbReference type="Proteomes" id="UP000586827"/>
    </source>
</evidence>
<dbReference type="EMBL" id="JABELX010000010">
    <property type="protein sequence ID" value="NNH73272.1"/>
    <property type="molecule type" value="Genomic_DNA"/>
</dbReference>
<evidence type="ECO:0000313" key="1">
    <source>
        <dbReference type="EMBL" id="NNH73272.1"/>
    </source>
</evidence>
<keyword evidence="2" id="KW-1185">Reference proteome</keyword>